<name>A0ABR3MW97_9TELE</name>
<evidence type="ECO:0000256" key="1">
    <source>
        <dbReference type="SAM" id="MobiDB-lite"/>
    </source>
</evidence>
<dbReference type="EMBL" id="JAYMGO010000008">
    <property type="protein sequence ID" value="KAL1268931.1"/>
    <property type="molecule type" value="Genomic_DNA"/>
</dbReference>
<organism evidence="2 3">
    <name type="scientific">Cirrhinus molitorella</name>
    <name type="common">mud carp</name>
    <dbReference type="NCBI Taxonomy" id="172907"/>
    <lineage>
        <taxon>Eukaryota</taxon>
        <taxon>Metazoa</taxon>
        <taxon>Chordata</taxon>
        <taxon>Craniata</taxon>
        <taxon>Vertebrata</taxon>
        <taxon>Euteleostomi</taxon>
        <taxon>Actinopterygii</taxon>
        <taxon>Neopterygii</taxon>
        <taxon>Teleostei</taxon>
        <taxon>Ostariophysi</taxon>
        <taxon>Cypriniformes</taxon>
        <taxon>Cyprinidae</taxon>
        <taxon>Labeoninae</taxon>
        <taxon>Labeonini</taxon>
        <taxon>Cirrhinus</taxon>
    </lineage>
</organism>
<dbReference type="Proteomes" id="UP001558613">
    <property type="component" value="Unassembled WGS sequence"/>
</dbReference>
<proteinExistence type="predicted"/>
<evidence type="ECO:0000313" key="3">
    <source>
        <dbReference type="Proteomes" id="UP001558613"/>
    </source>
</evidence>
<keyword evidence="3" id="KW-1185">Reference proteome</keyword>
<feature type="region of interest" description="Disordered" evidence="1">
    <location>
        <begin position="28"/>
        <end position="79"/>
    </location>
</feature>
<gene>
    <name evidence="2" type="ORF">QQF64_031220</name>
</gene>
<reference evidence="2 3" key="1">
    <citation type="submission" date="2023-09" db="EMBL/GenBank/DDBJ databases">
        <authorList>
            <person name="Wang M."/>
        </authorList>
    </citation>
    <scope>NUCLEOTIDE SEQUENCE [LARGE SCALE GENOMIC DNA]</scope>
    <source>
        <strain evidence="2">GT-2023</strain>
        <tissue evidence="2">Liver</tissue>
    </source>
</reference>
<evidence type="ECO:0000313" key="2">
    <source>
        <dbReference type="EMBL" id="KAL1268931.1"/>
    </source>
</evidence>
<comment type="caution">
    <text evidence="2">The sequence shown here is derived from an EMBL/GenBank/DDBJ whole genome shotgun (WGS) entry which is preliminary data.</text>
</comment>
<feature type="compositionally biased region" description="Basic and acidic residues" evidence="1">
    <location>
        <begin position="63"/>
        <end position="79"/>
    </location>
</feature>
<protein>
    <submittedName>
        <fullName evidence="2">Uncharacterized protein</fullName>
    </submittedName>
</protein>
<accession>A0ABR3MW97</accession>
<sequence>MEIIIQLSGDNEALMRDQVSRSAASIVSGVTAPPARSPPPQLRASQRHRLPEPRPSALISFRGSRERALPTHPRAESSH</sequence>